<keyword evidence="4 12" id="KW-0288">FMN</keyword>
<evidence type="ECO:0000256" key="3">
    <source>
        <dbReference type="ARBA" id="ARBA00022630"/>
    </source>
</evidence>
<dbReference type="FunFam" id="3.20.20.70:FF:000100">
    <property type="entry name" value="tRNA-dihydrouridine synthase"/>
    <property type="match status" value="1"/>
</dbReference>
<comment type="catalytic activity">
    <reaction evidence="9">
        <text>5,6-dihydrouridine(20b) in tRNA + NAD(+) = uridine(20b) in tRNA + NADH + H(+)</text>
        <dbReference type="Rhea" id="RHEA:53352"/>
        <dbReference type="Rhea" id="RHEA-COMP:13537"/>
        <dbReference type="Rhea" id="RHEA-COMP:13538"/>
        <dbReference type="ChEBI" id="CHEBI:15378"/>
        <dbReference type="ChEBI" id="CHEBI:57540"/>
        <dbReference type="ChEBI" id="CHEBI:57945"/>
        <dbReference type="ChEBI" id="CHEBI:65315"/>
        <dbReference type="ChEBI" id="CHEBI:74443"/>
        <dbReference type="EC" id="1.3.1.90"/>
    </reaction>
    <physiologicalReaction direction="right-to-left" evidence="9">
        <dbReference type="Rhea" id="RHEA:53354"/>
    </physiologicalReaction>
</comment>
<dbReference type="PIRSF" id="PIRSF006621">
    <property type="entry name" value="Dus"/>
    <property type="match status" value="1"/>
</dbReference>
<dbReference type="InterPro" id="IPR035587">
    <property type="entry name" value="DUS-like_FMN-bd"/>
</dbReference>
<dbReference type="InterPro" id="IPR013785">
    <property type="entry name" value="Aldolase_TIM"/>
</dbReference>
<feature type="active site" description="Proton donor" evidence="13">
    <location>
        <position position="113"/>
    </location>
</feature>
<gene>
    <name evidence="15" type="ORF">OFUS_LOCUS13111</name>
</gene>
<dbReference type="EC" id="1.3.1.-" evidence="12"/>
<feature type="binding site" evidence="14">
    <location>
        <position position="183"/>
    </location>
    <ligand>
        <name>FMN</name>
        <dbReference type="ChEBI" id="CHEBI:58210"/>
    </ligand>
</feature>
<comment type="caution">
    <text evidence="15">The sequence shown here is derived from an EMBL/GenBank/DDBJ whole genome shotgun (WGS) entry which is preliminary data.</text>
</comment>
<keyword evidence="14" id="KW-0547">Nucleotide-binding</keyword>
<dbReference type="PROSITE" id="PS01136">
    <property type="entry name" value="UPF0034"/>
    <property type="match status" value="1"/>
</dbReference>
<dbReference type="AlphaFoldDB" id="A0A8J1TYZ0"/>
<organism evidence="15 16">
    <name type="scientific">Owenia fusiformis</name>
    <name type="common">Polychaete worm</name>
    <dbReference type="NCBI Taxonomy" id="6347"/>
    <lineage>
        <taxon>Eukaryota</taxon>
        <taxon>Metazoa</taxon>
        <taxon>Spiralia</taxon>
        <taxon>Lophotrochozoa</taxon>
        <taxon>Annelida</taxon>
        <taxon>Polychaeta</taxon>
        <taxon>Sedentaria</taxon>
        <taxon>Canalipalpata</taxon>
        <taxon>Sabellida</taxon>
        <taxon>Oweniida</taxon>
        <taxon>Oweniidae</taxon>
        <taxon>Owenia</taxon>
    </lineage>
</organism>
<dbReference type="CDD" id="cd02801">
    <property type="entry name" value="DUS_like_FMN"/>
    <property type="match status" value="1"/>
</dbReference>
<evidence type="ECO:0000256" key="5">
    <source>
        <dbReference type="ARBA" id="ARBA00022694"/>
    </source>
</evidence>
<dbReference type="Proteomes" id="UP000749559">
    <property type="component" value="Unassembled WGS sequence"/>
</dbReference>
<evidence type="ECO:0000256" key="13">
    <source>
        <dbReference type="PIRSR" id="PIRSR006621-1"/>
    </source>
</evidence>
<comment type="catalytic activity">
    <reaction evidence="7">
        <text>5,6-dihydrouridine(20b) in tRNA + NADP(+) = uridine(20b) in tRNA + NADPH + H(+)</text>
        <dbReference type="Rhea" id="RHEA:53356"/>
        <dbReference type="Rhea" id="RHEA-COMP:13537"/>
        <dbReference type="Rhea" id="RHEA-COMP:13538"/>
        <dbReference type="ChEBI" id="CHEBI:15378"/>
        <dbReference type="ChEBI" id="CHEBI:57783"/>
        <dbReference type="ChEBI" id="CHEBI:58349"/>
        <dbReference type="ChEBI" id="CHEBI:65315"/>
        <dbReference type="ChEBI" id="CHEBI:74443"/>
        <dbReference type="EC" id="1.3.1.90"/>
    </reaction>
    <physiologicalReaction direction="right-to-left" evidence="7">
        <dbReference type="Rhea" id="RHEA:53358"/>
    </physiologicalReaction>
</comment>
<proteinExistence type="inferred from homology"/>
<dbReference type="OrthoDB" id="9977870at2759"/>
<accession>A0A8J1TYZ0</accession>
<evidence type="ECO:0000256" key="10">
    <source>
        <dbReference type="ARBA" id="ARBA00052996"/>
    </source>
</evidence>
<dbReference type="EMBL" id="CAIIXF020000006">
    <property type="protein sequence ID" value="CAH1787401.1"/>
    <property type="molecule type" value="Genomic_DNA"/>
</dbReference>
<dbReference type="SUPFAM" id="SSF51395">
    <property type="entry name" value="FMN-linked oxidoreductases"/>
    <property type="match status" value="1"/>
</dbReference>
<feature type="binding site" evidence="14">
    <location>
        <begin position="237"/>
        <end position="238"/>
    </location>
    <ligand>
        <name>FMN</name>
        <dbReference type="ChEBI" id="CHEBI:58210"/>
    </ligand>
</feature>
<keyword evidence="5 12" id="KW-0819">tRNA processing</keyword>
<reference evidence="15" key="1">
    <citation type="submission" date="2022-03" db="EMBL/GenBank/DDBJ databases">
        <authorList>
            <person name="Martin C."/>
        </authorList>
    </citation>
    <scope>NUCLEOTIDE SEQUENCE</scope>
</reference>
<evidence type="ECO:0000256" key="4">
    <source>
        <dbReference type="ARBA" id="ARBA00022643"/>
    </source>
</evidence>
<protein>
    <recommendedName>
        <fullName evidence="12">tRNA-dihydrouridine synthase</fullName>
        <ecNumber evidence="12">1.3.1.-</ecNumber>
    </recommendedName>
</protein>
<evidence type="ECO:0000313" key="16">
    <source>
        <dbReference type="Proteomes" id="UP000749559"/>
    </source>
</evidence>
<dbReference type="Pfam" id="PF01207">
    <property type="entry name" value="Dus"/>
    <property type="match status" value="1"/>
</dbReference>
<evidence type="ECO:0000256" key="12">
    <source>
        <dbReference type="PIRNR" id="PIRNR006621"/>
    </source>
</evidence>
<dbReference type="PANTHER" id="PTHR11082:SF31">
    <property type="entry name" value="TRNA-DIHYDROURIDINE(20A_20B) SYNTHASE [NAD(P)+]-LIKE"/>
    <property type="match status" value="1"/>
</dbReference>
<feature type="binding site" evidence="14">
    <location>
        <position position="84"/>
    </location>
    <ligand>
        <name>FMN</name>
        <dbReference type="ChEBI" id="CHEBI:58210"/>
    </ligand>
</feature>
<evidence type="ECO:0000256" key="14">
    <source>
        <dbReference type="PIRSR" id="PIRSR006621-2"/>
    </source>
</evidence>
<comment type="function">
    <text evidence="2 12">Catalyzes the synthesis of dihydrouridine, a modified base found in the D-loop of most tRNAs.</text>
</comment>
<dbReference type="InterPro" id="IPR018517">
    <property type="entry name" value="tRNA_hU_synthase_CS"/>
</dbReference>
<evidence type="ECO:0000256" key="8">
    <source>
        <dbReference type="ARBA" id="ARBA00051779"/>
    </source>
</evidence>
<evidence type="ECO:0000313" key="15">
    <source>
        <dbReference type="EMBL" id="CAH1787401.1"/>
    </source>
</evidence>
<evidence type="ECO:0000256" key="1">
    <source>
        <dbReference type="ARBA" id="ARBA00001917"/>
    </source>
</evidence>
<sequence>MHAEKELNDGITKTPIEFLQGDKCVKICAPMVRYSKLAFRSLVRKYDCDVCFTPMIVADSFVKSLKARDSEFTTNSGDRPLIVQFAARNAEDFAAASEIVQQFADGVDLNCGCPQRWAMSEGYGACLIKKPDLLTDMVAQTRARIQDPDFSVSIKIRIQNNERQTVELCQRAEHAGVSWIAVHGRTPAERTQPVNYDIMKLIQSSVSVPVVANGDIKSLQDVKDISERTGVKGVMCARGILQNPAMFAGYNTTPKECIKQWIELSLSYGTSFQCFHNHLIYMLEDIIPKSERLTFNSLTSVPAVISFLNQMYDI</sequence>
<evidence type="ECO:0000256" key="6">
    <source>
        <dbReference type="ARBA" id="ARBA00023002"/>
    </source>
</evidence>
<comment type="similarity">
    <text evidence="12">Belongs to the dus family.</text>
</comment>
<comment type="cofactor">
    <cofactor evidence="1 12 14">
        <name>FMN</name>
        <dbReference type="ChEBI" id="CHEBI:58210"/>
    </cofactor>
</comment>
<dbReference type="Gene3D" id="3.20.20.70">
    <property type="entry name" value="Aldolase class I"/>
    <property type="match status" value="1"/>
</dbReference>
<evidence type="ECO:0000256" key="9">
    <source>
        <dbReference type="ARBA" id="ARBA00051932"/>
    </source>
</evidence>
<dbReference type="GO" id="GO:0050660">
    <property type="term" value="F:flavin adenine dinucleotide binding"/>
    <property type="evidence" value="ECO:0007669"/>
    <property type="project" value="InterPro"/>
</dbReference>
<keyword evidence="3 12" id="KW-0285">Flavoprotein</keyword>
<keyword evidence="6 12" id="KW-0560">Oxidoreductase</keyword>
<comment type="catalytic activity">
    <reaction evidence="10">
        <text>5,6-dihydrouridine(20a) in tRNA + NADP(+) = uridine(20a) in tRNA + NADPH + H(+)</text>
        <dbReference type="Rhea" id="RHEA:53344"/>
        <dbReference type="Rhea" id="RHEA-COMP:13535"/>
        <dbReference type="Rhea" id="RHEA-COMP:13536"/>
        <dbReference type="ChEBI" id="CHEBI:15378"/>
        <dbReference type="ChEBI" id="CHEBI:57783"/>
        <dbReference type="ChEBI" id="CHEBI:58349"/>
        <dbReference type="ChEBI" id="CHEBI:65315"/>
        <dbReference type="ChEBI" id="CHEBI:74443"/>
        <dbReference type="EC" id="1.3.1.90"/>
    </reaction>
    <physiologicalReaction direction="right-to-left" evidence="10">
        <dbReference type="Rhea" id="RHEA:53346"/>
    </physiologicalReaction>
</comment>
<comment type="similarity">
    <text evidence="11">Belongs to the Dus family. Dus4 subfamily.</text>
</comment>
<evidence type="ECO:0000256" key="7">
    <source>
        <dbReference type="ARBA" id="ARBA00050434"/>
    </source>
</evidence>
<dbReference type="GO" id="GO:0102266">
    <property type="term" value="F:tRNA-dihydrouridine20a synthase activity"/>
    <property type="evidence" value="ECO:0007669"/>
    <property type="project" value="UniProtKB-EC"/>
</dbReference>
<evidence type="ECO:0000256" key="2">
    <source>
        <dbReference type="ARBA" id="ARBA00002468"/>
    </source>
</evidence>
<comment type="catalytic activity">
    <reaction evidence="8">
        <text>5,6-dihydrouridine(20a) in tRNA + NAD(+) = uridine(20a) in tRNA + NADH + H(+)</text>
        <dbReference type="Rhea" id="RHEA:53348"/>
        <dbReference type="Rhea" id="RHEA-COMP:13535"/>
        <dbReference type="Rhea" id="RHEA-COMP:13536"/>
        <dbReference type="ChEBI" id="CHEBI:15378"/>
        <dbReference type="ChEBI" id="CHEBI:57540"/>
        <dbReference type="ChEBI" id="CHEBI:57945"/>
        <dbReference type="ChEBI" id="CHEBI:65315"/>
        <dbReference type="ChEBI" id="CHEBI:74443"/>
        <dbReference type="EC" id="1.3.1.90"/>
    </reaction>
    <physiologicalReaction direction="right-to-left" evidence="8">
        <dbReference type="Rhea" id="RHEA:53350"/>
    </physiologicalReaction>
</comment>
<evidence type="ECO:0000256" key="11">
    <source>
        <dbReference type="ARBA" id="ARBA00060741"/>
    </source>
</evidence>
<dbReference type="InterPro" id="IPR001269">
    <property type="entry name" value="DUS_fam"/>
</dbReference>
<feature type="binding site" evidence="14">
    <location>
        <begin position="30"/>
        <end position="32"/>
    </location>
    <ligand>
        <name>FMN</name>
        <dbReference type="ChEBI" id="CHEBI:58210"/>
    </ligand>
</feature>
<keyword evidence="16" id="KW-1185">Reference proteome</keyword>
<dbReference type="PANTHER" id="PTHR11082">
    <property type="entry name" value="TRNA-DIHYDROURIDINE SYNTHASE"/>
    <property type="match status" value="1"/>
</dbReference>
<name>A0A8J1TYZ0_OWEFU</name>